<dbReference type="PROSITE" id="PS50893">
    <property type="entry name" value="ABC_TRANSPORTER_2"/>
    <property type="match status" value="2"/>
</dbReference>
<dbReference type="GO" id="GO:0016020">
    <property type="term" value="C:membrane"/>
    <property type="evidence" value="ECO:0007669"/>
    <property type="project" value="UniProtKB-SubCell"/>
</dbReference>
<feature type="domain" description="ABC transporter" evidence="11">
    <location>
        <begin position="135"/>
        <end position="356"/>
    </location>
</feature>
<evidence type="ECO:0000259" key="11">
    <source>
        <dbReference type="PROSITE" id="PS50893"/>
    </source>
</evidence>
<feature type="transmembrane region" description="Helical" evidence="10">
    <location>
        <begin position="476"/>
        <end position="499"/>
    </location>
</feature>
<feature type="transmembrane region" description="Helical" evidence="10">
    <location>
        <begin position="690"/>
        <end position="708"/>
    </location>
</feature>
<dbReference type="PROSITE" id="PS50929">
    <property type="entry name" value="ABC_TM1F"/>
    <property type="match status" value="1"/>
</dbReference>
<protein>
    <submittedName>
        <fullName evidence="13">ABC transporter family protein</fullName>
    </submittedName>
</protein>
<dbReference type="FunFam" id="3.40.50.300:FF:000610">
    <property type="entry name" value="Multidrug resistance-associated ABC transporter"/>
    <property type="match status" value="1"/>
</dbReference>
<feature type="domain" description="ABC transmembrane type-1" evidence="12">
    <location>
        <begin position="437"/>
        <end position="694"/>
    </location>
</feature>
<evidence type="ECO:0000256" key="9">
    <source>
        <dbReference type="ARBA" id="ARBA00023136"/>
    </source>
</evidence>
<feature type="transmembrane region" description="Helical" evidence="10">
    <location>
        <begin position="36"/>
        <end position="55"/>
    </location>
</feature>
<comment type="subcellular location">
    <subcellularLocation>
        <location evidence="1">Membrane</location>
        <topology evidence="1">Multi-pass membrane protein</topology>
    </subcellularLocation>
</comment>
<dbReference type="InterPro" id="IPR003593">
    <property type="entry name" value="AAA+_ATPase"/>
</dbReference>
<feature type="domain" description="ABC transporter" evidence="11">
    <location>
        <begin position="765"/>
        <end position="1007"/>
    </location>
</feature>
<dbReference type="Pfam" id="PF00005">
    <property type="entry name" value="ABC_tran"/>
    <property type="match status" value="2"/>
</dbReference>
<accession>Q232J6</accession>
<dbReference type="InterPro" id="IPR050173">
    <property type="entry name" value="ABC_transporter_C-like"/>
</dbReference>
<dbReference type="Proteomes" id="UP000009168">
    <property type="component" value="Unassembled WGS sequence"/>
</dbReference>
<evidence type="ECO:0000256" key="5">
    <source>
        <dbReference type="ARBA" id="ARBA00022737"/>
    </source>
</evidence>
<dbReference type="PANTHER" id="PTHR24223:SF456">
    <property type="entry name" value="MULTIDRUG RESISTANCE-ASSOCIATED PROTEIN LETHAL(2)03659"/>
    <property type="match status" value="1"/>
</dbReference>
<dbReference type="InterPro" id="IPR044726">
    <property type="entry name" value="ABCC_6TM_D2"/>
</dbReference>
<dbReference type="SUPFAM" id="SSF52540">
    <property type="entry name" value="P-loop containing nucleoside triphosphate hydrolases"/>
    <property type="match status" value="2"/>
</dbReference>
<dbReference type="SUPFAM" id="SSF90123">
    <property type="entry name" value="ABC transporter transmembrane region"/>
    <property type="match status" value="1"/>
</dbReference>
<keyword evidence="3" id="KW-0813">Transport</keyword>
<dbReference type="PROSITE" id="PS00211">
    <property type="entry name" value="ABC_TRANSPORTER_1"/>
    <property type="match status" value="2"/>
</dbReference>
<dbReference type="AlphaFoldDB" id="Q232J6"/>
<evidence type="ECO:0000256" key="2">
    <source>
        <dbReference type="ARBA" id="ARBA00009726"/>
    </source>
</evidence>
<name>Q232J6_TETTS</name>
<keyword evidence="9 10" id="KW-0472">Membrane</keyword>
<evidence type="ECO:0000256" key="3">
    <source>
        <dbReference type="ARBA" id="ARBA00022448"/>
    </source>
</evidence>
<dbReference type="InParanoid" id="Q232J6"/>
<dbReference type="InterPro" id="IPR011527">
    <property type="entry name" value="ABC1_TM_dom"/>
</dbReference>
<dbReference type="SMART" id="SM00382">
    <property type="entry name" value="AAA"/>
    <property type="match status" value="2"/>
</dbReference>
<dbReference type="Pfam" id="PF00664">
    <property type="entry name" value="ABC_membrane"/>
    <property type="match status" value="1"/>
</dbReference>
<comment type="similarity">
    <text evidence="2">Belongs to the ABC transporter superfamily. ABCC family. Conjugate transporter (TC 3.A.1.208) subfamily.</text>
</comment>
<keyword evidence="4 10" id="KW-0812">Transmembrane</keyword>
<evidence type="ECO:0000313" key="13">
    <source>
        <dbReference type="EMBL" id="EAR91416.2"/>
    </source>
</evidence>
<dbReference type="EMBL" id="GG662781">
    <property type="protein sequence ID" value="EAR91416.2"/>
    <property type="molecule type" value="Genomic_DNA"/>
</dbReference>
<evidence type="ECO:0000256" key="10">
    <source>
        <dbReference type="SAM" id="Phobius"/>
    </source>
</evidence>
<dbReference type="STRING" id="312017.Q232J6"/>
<feature type="transmembrane region" description="Helical" evidence="10">
    <location>
        <begin position="659"/>
        <end position="678"/>
    </location>
</feature>
<keyword evidence="7" id="KW-0067">ATP-binding</keyword>
<feature type="transmembrane region" description="Helical" evidence="10">
    <location>
        <begin position="67"/>
        <end position="92"/>
    </location>
</feature>
<dbReference type="PANTHER" id="PTHR24223">
    <property type="entry name" value="ATP-BINDING CASSETTE SUB-FAMILY C"/>
    <property type="match status" value="1"/>
</dbReference>
<organism evidence="13 14">
    <name type="scientific">Tetrahymena thermophila (strain SB210)</name>
    <dbReference type="NCBI Taxonomy" id="312017"/>
    <lineage>
        <taxon>Eukaryota</taxon>
        <taxon>Sar</taxon>
        <taxon>Alveolata</taxon>
        <taxon>Ciliophora</taxon>
        <taxon>Intramacronucleata</taxon>
        <taxon>Oligohymenophorea</taxon>
        <taxon>Hymenostomatida</taxon>
        <taxon>Tetrahymenina</taxon>
        <taxon>Tetrahymenidae</taxon>
        <taxon>Tetrahymena</taxon>
    </lineage>
</organism>
<dbReference type="GeneID" id="7833497"/>
<dbReference type="CDD" id="cd03244">
    <property type="entry name" value="ABCC_MRP_domain2"/>
    <property type="match status" value="1"/>
</dbReference>
<evidence type="ECO:0000256" key="1">
    <source>
        <dbReference type="ARBA" id="ARBA00004141"/>
    </source>
</evidence>
<dbReference type="HOGENOM" id="CLU_000604_27_1_1"/>
<feature type="transmembrane region" description="Helical" evidence="10">
    <location>
        <begin position="437"/>
        <end position="456"/>
    </location>
</feature>
<dbReference type="FunFam" id="3.40.50.300:FF:000973">
    <property type="entry name" value="Multidrug resistance-associated protein 4"/>
    <property type="match status" value="1"/>
</dbReference>
<dbReference type="RefSeq" id="XP_001011661.2">
    <property type="nucleotide sequence ID" value="XM_001011661.2"/>
</dbReference>
<dbReference type="Gene3D" id="3.40.50.300">
    <property type="entry name" value="P-loop containing nucleotide triphosphate hydrolases"/>
    <property type="match status" value="2"/>
</dbReference>
<dbReference type="InterPro" id="IPR017871">
    <property type="entry name" value="ABC_transporter-like_CS"/>
</dbReference>
<keyword evidence="5" id="KW-0677">Repeat</keyword>
<keyword evidence="8 10" id="KW-1133">Transmembrane helix</keyword>
<dbReference type="GO" id="GO:0016887">
    <property type="term" value="F:ATP hydrolysis activity"/>
    <property type="evidence" value="ECO:0007669"/>
    <property type="project" value="InterPro"/>
</dbReference>
<dbReference type="InterPro" id="IPR027417">
    <property type="entry name" value="P-loop_NTPase"/>
</dbReference>
<dbReference type="Gene3D" id="1.20.1560.10">
    <property type="entry name" value="ABC transporter type 1, transmembrane domain"/>
    <property type="match status" value="2"/>
</dbReference>
<evidence type="ECO:0000259" key="12">
    <source>
        <dbReference type="PROSITE" id="PS50929"/>
    </source>
</evidence>
<sequence length="1025" mass="117205">MYAWEEAFIKFVRIVRENEISKILIIQIIYSFQQTFAYIVDLLACLISFLSTYYFGDPSVLTVPQMISVMNLFSFVKFDLATYISSGITGLLEFKVIIERIFAVLTIQEQSISKIPDISTEQPLILDKSLPRGKISMKDFSAYWNLQTPVLKNINLDIQNGDLVAIIGRIGSGKSSLLSCILQEIPYFKGNFSFNGKLAYVEQEPYIFSSSIKENIIFGSEYDEDLYQQVLEACGLNQDIQLFINQDLTQIGERGSNLSGGQKARISLARAIYSQSDIFLLDDPLSAVDSKVAKQIIEQAILKMLKGKTVLMVTHHLDFAQKADKVLIIKEGLIVEQGTYEEIQANSEEINSCLCSNDLETSTESNQQIKQIMQENRQQEEQNCQQDFKNDQEKEKIRNNIIQNNKIQNVFTKEQDENMTVNLKTYQKYFGYSSFKWLIILALALFISCDIVYVIYTKTISNYNENEDDLLEMLYYLGYLTLIFFANYLSKLLLFTLIVNSSNKNIHQNMIKSLVRAAVLFFDVTPSGRTLNKFSSDLGVIDQLITRTMISSLEIFSRISVVIFTILMINPYFLIVVFIQTILIWLFVNFSKNPLQQSKQLDLTHRSPIFTCFNQTIQGALPIRSFKKQKIFVENFSVLLHNYLKAALTFNFNQRAFSFYIHLATVLFSNIGIFMIMLINKDSSSLGQAILFFIGISDAMQIGLRMMIDTDISMSSAQRAMNMIDIVQEPDLRCENDKIFIQNKQDTTQTDNQKIIYNFPVKGDIEFQNVKMKYRKELSYVLNGLSFKINAGEKVGFVGRTGAGKSSIIQALYRMTEIEEKHDKIEEQGFIKIDGFNLKELGIHTIRSGISIIPQTPFVFAGSIRRNLDPLDEYTDAEINQILKEINLSEKIQKLKEGLLTDMSNANELFSSGEKQLICLGRAILRQSKVILLDEATANCDQQTDKLIQQKIRERFKNSTVITIAHRLNTIADYDKIFVLENGTVAEQGNPYDLLQQEKSIFKEMALQTGQNNFKQIFQLSQKNA</sequence>
<dbReference type="GO" id="GO:0140359">
    <property type="term" value="F:ABC-type transporter activity"/>
    <property type="evidence" value="ECO:0007669"/>
    <property type="project" value="InterPro"/>
</dbReference>
<evidence type="ECO:0000256" key="7">
    <source>
        <dbReference type="ARBA" id="ARBA00022840"/>
    </source>
</evidence>
<keyword evidence="14" id="KW-1185">Reference proteome</keyword>
<evidence type="ECO:0000256" key="8">
    <source>
        <dbReference type="ARBA" id="ARBA00022989"/>
    </source>
</evidence>
<dbReference type="InterPro" id="IPR036640">
    <property type="entry name" value="ABC1_TM_sf"/>
</dbReference>
<evidence type="ECO:0000256" key="4">
    <source>
        <dbReference type="ARBA" id="ARBA00022692"/>
    </source>
</evidence>
<reference evidence="14" key="1">
    <citation type="journal article" date="2006" name="PLoS Biol.">
        <title>Macronuclear genome sequence of the ciliate Tetrahymena thermophila, a model eukaryote.</title>
        <authorList>
            <person name="Eisen J.A."/>
            <person name="Coyne R.S."/>
            <person name="Wu M."/>
            <person name="Wu D."/>
            <person name="Thiagarajan M."/>
            <person name="Wortman J.R."/>
            <person name="Badger J.H."/>
            <person name="Ren Q."/>
            <person name="Amedeo P."/>
            <person name="Jones K.M."/>
            <person name="Tallon L.J."/>
            <person name="Delcher A.L."/>
            <person name="Salzberg S.L."/>
            <person name="Silva J.C."/>
            <person name="Haas B.J."/>
            <person name="Majoros W.H."/>
            <person name="Farzad M."/>
            <person name="Carlton J.M."/>
            <person name="Smith R.K. Jr."/>
            <person name="Garg J."/>
            <person name="Pearlman R.E."/>
            <person name="Karrer K.M."/>
            <person name="Sun L."/>
            <person name="Manning G."/>
            <person name="Elde N.C."/>
            <person name="Turkewitz A.P."/>
            <person name="Asai D.J."/>
            <person name="Wilkes D.E."/>
            <person name="Wang Y."/>
            <person name="Cai H."/>
            <person name="Collins K."/>
            <person name="Stewart B.A."/>
            <person name="Lee S.R."/>
            <person name="Wilamowska K."/>
            <person name="Weinberg Z."/>
            <person name="Ruzzo W.L."/>
            <person name="Wloga D."/>
            <person name="Gaertig J."/>
            <person name="Frankel J."/>
            <person name="Tsao C.-C."/>
            <person name="Gorovsky M.A."/>
            <person name="Keeling P.J."/>
            <person name="Waller R.F."/>
            <person name="Patron N.J."/>
            <person name="Cherry J.M."/>
            <person name="Stover N.A."/>
            <person name="Krieger C.J."/>
            <person name="del Toro C."/>
            <person name="Ryder H.F."/>
            <person name="Williamson S.C."/>
            <person name="Barbeau R.A."/>
            <person name="Hamilton E.P."/>
            <person name="Orias E."/>
        </authorList>
    </citation>
    <scope>NUCLEOTIDE SEQUENCE [LARGE SCALE GENOMIC DNA]</scope>
    <source>
        <strain evidence="14">SB210</strain>
    </source>
</reference>
<gene>
    <name evidence="13" type="ORF">TTHERM_00593020</name>
</gene>
<dbReference type="InterPro" id="IPR003439">
    <property type="entry name" value="ABC_transporter-like_ATP-bd"/>
</dbReference>
<dbReference type="CDD" id="cd03250">
    <property type="entry name" value="ABCC_MRP_domain1"/>
    <property type="match status" value="1"/>
</dbReference>
<dbReference type="OrthoDB" id="312813at2759"/>
<dbReference type="KEGG" id="tet:TTHERM_00593020"/>
<dbReference type="CDD" id="cd18580">
    <property type="entry name" value="ABC_6TM_ABCC_D2"/>
    <property type="match status" value="1"/>
</dbReference>
<keyword evidence="6" id="KW-0547">Nucleotide-binding</keyword>
<evidence type="ECO:0000256" key="6">
    <source>
        <dbReference type="ARBA" id="ARBA00022741"/>
    </source>
</evidence>
<proteinExistence type="inferred from homology"/>
<feature type="transmembrane region" description="Helical" evidence="10">
    <location>
        <begin position="559"/>
        <end position="588"/>
    </location>
</feature>
<evidence type="ECO:0000313" key="14">
    <source>
        <dbReference type="Proteomes" id="UP000009168"/>
    </source>
</evidence>
<dbReference type="GO" id="GO:0005524">
    <property type="term" value="F:ATP binding"/>
    <property type="evidence" value="ECO:0007669"/>
    <property type="project" value="UniProtKB-KW"/>
</dbReference>
<dbReference type="eggNOG" id="KOG0054">
    <property type="taxonomic scope" value="Eukaryota"/>
</dbReference>